<dbReference type="SUPFAM" id="SSF55383">
    <property type="entry name" value="Copper amine oxidase, domain N"/>
    <property type="match status" value="1"/>
</dbReference>
<organism evidence="2 3">
    <name type="scientific">Paenibacillus hunanensis</name>
    <dbReference type="NCBI Taxonomy" id="539262"/>
    <lineage>
        <taxon>Bacteria</taxon>
        <taxon>Bacillati</taxon>
        <taxon>Bacillota</taxon>
        <taxon>Bacilli</taxon>
        <taxon>Bacillales</taxon>
        <taxon>Paenibacillaceae</taxon>
        <taxon>Paenibacillus</taxon>
    </lineage>
</organism>
<sequence>MIHTKHIASTILGAIFAGGLITSPLGNYTYATPNPIQIVSENGIISSDIAPYVLHGVTLVPIHVINKLAKKDTLVTWDNTTKTVTVTSTGKQTLLQINQSHAMQNGQPIALSQAAILKDGRVMIPLRFIGESIGEKVRWDAQNRMVTIGDVSSTTQQVAIIQALQTARTVNTELESVTLGAELPTIGIQTIIQYFPVGRSDVYFDSTDDLISYYKVENNKRYELWTANYKMDVPAKNEGLPFFPYTITKEVGKRPTMTTPMAYYVFRGAISDLRYGVIDMNGKETEISQTDPSQTKVGFPVSPNELSLLK</sequence>
<dbReference type="InterPro" id="IPR012854">
    <property type="entry name" value="Cu_amine_oxidase-like_N"/>
</dbReference>
<name>A0ABU1IUD6_9BACL</name>
<dbReference type="Proteomes" id="UP001185028">
    <property type="component" value="Unassembled WGS sequence"/>
</dbReference>
<gene>
    <name evidence="2" type="ORF">JOC58_000766</name>
</gene>
<comment type="caution">
    <text evidence="2">The sequence shown here is derived from an EMBL/GenBank/DDBJ whole genome shotgun (WGS) entry which is preliminary data.</text>
</comment>
<accession>A0ABU1IUD6</accession>
<reference evidence="2 3" key="1">
    <citation type="submission" date="2023-07" db="EMBL/GenBank/DDBJ databases">
        <title>Genomic Encyclopedia of Type Strains, Phase IV (KMG-IV): sequencing the most valuable type-strain genomes for metagenomic binning, comparative biology and taxonomic classification.</title>
        <authorList>
            <person name="Goeker M."/>
        </authorList>
    </citation>
    <scope>NUCLEOTIDE SEQUENCE [LARGE SCALE GENOMIC DNA]</scope>
    <source>
        <strain evidence="2 3">DSM 22170</strain>
    </source>
</reference>
<dbReference type="RefSeq" id="WP_188774352.1">
    <property type="nucleotide sequence ID" value="NZ_BMMB01000002.1"/>
</dbReference>
<evidence type="ECO:0000313" key="2">
    <source>
        <dbReference type="EMBL" id="MDR6242882.1"/>
    </source>
</evidence>
<keyword evidence="3" id="KW-1185">Reference proteome</keyword>
<dbReference type="Pfam" id="PF07833">
    <property type="entry name" value="Cu_amine_oxidN1"/>
    <property type="match status" value="1"/>
</dbReference>
<dbReference type="EMBL" id="JAVDQH010000002">
    <property type="protein sequence ID" value="MDR6242882.1"/>
    <property type="molecule type" value="Genomic_DNA"/>
</dbReference>
<dbReference type="InterPro" id="IPR036582">
    <property type="entry name" value="Mao_N_sf"/>
</dbReference>
<evidence type="ECO:0000313" key="3">
    <source>
        <dbReference type="Proteomes" id="UP001185028"/>
    </source>
</evidence>
<protein>
    <recommendedName>
        <fullName evidence="1">Copper amine oxidase-like N-terminal domain-containing protein</fullName>
    </recommendedName>
</protein>
<evidence type="ECO:0000259" key="1">
    <source>
        <dbReference type="Pfam" id="PF07833"/>
    </source>
</evidence>
<dbReference type="Gene3D" id="3.30.457.10">
    <property type="entry name" value="Copper amine oxidase-like, N-terminal domain"/>
    <property type="match status" value="1"/>
</dbReference>
<proteinExistence type="predicted"/>
<feature type="domain" description="Copper amine oxidase-like N-terminal" evidence="1">
    <location>
        <begin position="45"/>
        <end position="148"/>
    </location>
</feature>